<protein>
    <submittedName>
        <fullName evidence="2">Ribonuclease H-like domain containing protein</fullName>
    </submittedName>
</protein>
<comment type="caution">
    <text evidence="2">The sequence shown here is derived from an EMBL/GenBank/DDBJ whole genome shotgun (WGS) entry which is preliminary data.</text>
</comment>
<dbReference type="InterPro" id="IPR036397">
    <property type="entry name" value="RNaseH_sf"/>
</dbReference>
<evidence type="ECO:0000259" key="1">
    <source>
        <dbReference type="Pfam" id="PF13456"/>
    </source>
</evidence>
<gene>
    <name evidence="2" type="ORF">PanWU01x14_203000</name>
</gene>
<dbReference type="Pfam" id="PF13456">
    <property type="entry name" value="RVT_3"/>
    <property type="match status" value="1"/>
</dbReference>
<keyword evidence="3" id="KW-1185">Reference proteome</keyword>
<dbReference type="PANTHER" id="PTHR48475">
    <property type="entry name" value="RIBONUCLEASE H"/>
    <property type="match status" value="1"/>
</dbReference>
<dbReference type="GO" id="GO:0003676">
    <property type="term" value="F:nucleic acid binding"/>
    <property type="evidence" value="ECO:0007669"/>
    <property type="project" value="InterPro"/>
</dbReference>
<dbReference type="OrthoDB" id="1165617at2759"/>
<dbReference type="InterPro" id="IPR002156">
    <property type="entry name" value="RNaseH_domain"/>
</dbReference>
<feature type="domain" description="RNase H type-1" evidence="1">
    <location>
        <begin position="2"/>
        <end position="66"/>
    </location>
</feature>
<accession>A0A2P5BWX4</accession>
<dbReference type="SUPFAM" id="SSF53098">
    <property type="entry name" value="Ribonuclease H-like"/>
    <property type="match status" value="1"/>
</dbReference>
<reference evidence="3" key="1">
    <citation type="submission" date="2016-06" db="EMBL/GenBank/DDBJ databases">
        <title>Parallel loss of symbiosis genes in relatives of nitrogen-fixing non-legume Parasponia.</title>
        <authorList>
            <person name="Van Velzen R."/>
            <person name="Holmer R."/>
            <person name="Bu F."/>
            <person name="Rutten L."/>
            <person name="Van Zeijl A."/>
            <person name="Liu W."/>
            <person name="Santuari L."/>
            <person name="Cao Q."/>
            <person name="Sharma T."/>
            <person name="Shen D."/>
            <person name="Roswanjaya Y."/>
            <person name="Wardhani T."/>
            <person name="Kalhor M.S."/>
            <person name="Jansen J."/>
            <person name="Van den Hoogen J."/>
            <person name="Gungor B."/>
            <person name="Hartog M."/>
            <person name="Hontelez J."/>
            <person name="Verver J."/>
            <person name="Yang W.-C."/>
            <person name="Schijlen E."/>
            <person name="Repin R."/>
            <person name="Schilthuizen M."/>
            <person name="Schranz E."/>
            <person name="Heidstra R."/>
            <person name="Miyata K."/>
            <person name="Fedorova E."/>
            <person name="Kohlen W."/>
            <person name="Bisseling T."/>
            <person name="Smit S."/>
            <person name="Geurts R."/>
        </authorList>
    </citation>
    <scope>NUCLEOTIDE SEQUENCE [LARGE SCALE GENOMIC DNA]</scope>
    <source>
        <strain evidence="3">cv. WU1-14</strain>
    </source>
</reference>
<dbReference type="Gene3D" id="3.30.420.10">
    <property type="entry name" value="Ribonuclease H-like superfamily/Ribonuclease H"/>
    <property type="match status" value="1"/>
</dbReference>
<dbReference type="InterPro" id="IPR012337">
    <property type="entry name" value="RNaseH-like_sf"/>
</dbReference>
<name>A0A2P5BWX4_PARAD</name>
<dbReference type="GO" id="GO:0004523">
    <property type="term" value="F:RNA-DNA hybrid ribonuclease activity"/>
    <property type="evidence" value="ECO:0007669"/>
    <property type="project" value="InterPro"/>
</dbReference>
<dbReference type="PANTHER" id="PTHR48475:SF1">
    <property type="entry name" value="RNASE H TYPE-1 DOMAIN-CONTAINING PROTEIN"/>
    <property type="match status" value="1"/>
</dbReference>
<dbReference type="EMBL" id="JXTB01000208">
    <property type="protein sequence ID" value="PON53293.1"/>
    <property type="molecule type" value="Genomic_DNA"/>
</dbReference>
<evidence type="ECO:0000313" key="2">
    <source>
        <dbReference type="EMBL" id="PON53293.1"/>
    </source>
</evidence>
<proteinExistence type="predicted"/>
<dbReference type="Proteomes" id="UP000237105">
    <property type="component" value="Unassembled WGS sequence"/>
</dbReference>
<sequence>MTISKLKICGDSNLVIRKLNGDFAIKEPNLVKYRKEILDRLKGFESYKLESLSHQENKYADALANLVLKMGNTEEKMIQIPLETKERSIEALPPENTSWMQVIKAKLKDPTPQDYKEIKSFMLLNSQLYKKLGDRVLARSVSEETAARESSC</sequence>
<organism evidence="2 3">
    <name type="scientific">Parasponia andersonii</name>
    <name type="common">Sponia andersonii</name>
    <dbReference type="NCBI Taxonomy" id="3476"/>
    <lineage>
        <taxon>Eukaryota</taxon>
        <taxon>Viridiplantae</taxon>
        <taxon>Streptophyta</taxon>
        <taxon>Embryophyta</taxon>
        <taxon>Tracheophyta</taxon>
        <taxon>Spermatophyta</taxon>
        <taxon>Magnoliopsida</taxon>
        <taxon>eudicotyledons</taxon>
        <taxon>Gunneridae</taxon>
        <taxon>Pentapetalae</taxon>
        <taxon>rosids</taxon>
        <taxon>fabids</taxon>
        <taxon>Rosales</taxon>
        <taxon>Cannabaceae</taxon>
        <taxon>Parasponia</taxon>
    </lineage>
</organism>
<evidence type="ECO:0000313" key="3">
    <source>
        <dbReference type="Proteomes" id="UP000237105"/>
    </source>
</evidence>
<dbReference type="AlphaFoldDB" id="A0A2P5BWX4"/>